<dbReference type="SUPFAM" id="SSF48452">
    <property type="entry name" value="TPR-like"/>
    <property type="match status" value="1"/>
</dbReference>
<sequence length="608" mass="69001">MSQSLSERYFTLIDQIVDKTLQGKIASTERVYIMLQRGIEKGTGEIWERCLSQRIEATKQELDKKLKAKRVLRALETIESQYNRWQKANQQQSAIDSATKQILDTATDNPLVTLIKIIDLNQKQPLNRDKLAQLAKKIQANTNNISDEKSKQNCQQVATGITNGLNSFTKLEDDLISWMYESGRSIGFAQEKPNPWRVWVKKIDAPLPKQLFQTLAEQKAIAELNKVTNNIELTGWIELAILLQYIQQGLVSWFDQQPYNAQFGKKLSYSTFLTFAAIWLELSQTFTTNNKFKEGCFQIVLQILRLFARRDDFPLYGGVFISFSGEYLQNTLEYLSEPLKQVEGTQEKARILTLLGYSQRILGQYAPAIKFHQEALEIARKAEDKACEIANLNHLSRSCVLQKNYEDAISYSQRALILARQGGYKLGETNALVNLGYSKVFSARQLGTMATDTYNEAINYLQQGVQLAEKTEDIQSQSLGCNSLGIAYVILAQPTSAIAYLEKGAKLAQIAQDIYLQGLSYTYLAEAYYSIEDRGKTIYYGTLAMYLLNQINSLEWRKSAGLMTIIRGQLGDTAFNSNLAQYRSNIIALIGVDGYDYFPKLIEEYLSE</sequence>
<accession>A0A563VN75</accession>
<dbReference type="InterPro" id="IPR011990">
    <property type="entry name" value="TPR-like_helical_dom_sf"/>
</dbReference>
<dbReference type="Pfam" id="PF13424">
    <property type="entry name" value="TPR_12"/>
    <property type="match status" value="1"/>
</dbReference>
<dbReference type="GO" id="GO:0005938">
    <property type="term" value="C:cell cortex"/>
    <property type="evidence" value="ECO:0007669"/>
    <property type="project" value="TreeGrafter"/>
</dbReference>
<comment type="subcellular location">
    <subcellularLocation>
        <location evidence="1">Cytoplasm</location>
    </subcellularLocation>
</comment>
<organism evidence="4 5">
    <name type="scientific">Hyella patelloides LEGE 07179</name>
    <dbReference type="NCBI Taxonomy" id="945734"/>
    <lineage>
        <taxon>Bacteria</taxon>
        <taxon>Bacillati</taxon>
        <taxon>Cyanobacteriota</taxon>
        <taxon>Cyanophyceae</taxon>
        <taxon>Pleurocapsales</taxon>
        <taxon>Hyellaceae</taxon>
        <taxon>Hyella</taxon>
    </lineage>
</organism>
<gene>
    <name evidence="4" type="ORF">H1P_1670009</name>
</gene>
<dbReference type="AlphaFoldDB" id="A0A563VN75"/>
<dbReference type="Gene3D" id="1.25.40.10">
    <property type="entry name" value="Tetratricopeptide repeat domain"/>
    <property type="match status" value="2"/>
</dbReference>
<evidence type="ECO:0000256" key="2">
    <source>
        <dbReference type="ARBA" id="ARBA00022490"/>
    </source>
</evidence>
<dbReference type="InterPro" id="IPR019734">
    <property type="entry name" value="TPR_rpt"/>
</dbReference>
<keyword evidence="3" id="KW-0677">Repeat</keyword>
<dbReference type="EMBL" id="CAACVJ010000076">
    <property type="protein sequence ID" value="VEP12817.1"/>
    <property type="molecule type" value="Genomic_DNA"/>
</dbReference>
<dbReference type="SMART" id="SM00028">
    <property type="entry name" value="TPR"/>
    <property type="match status" value="3"/>
</dbReference>
<dbReference type="OrthoDB" id="428332at2"/>
<keyword evidence="2" id="KW-0963">Cytoplasm</keyword>
<evidence type="ECO:0000256" key="1">
    <source>
        <dbReference type="ARBA" id="ARBA00004496"/>
    </source>
</evidence>
<evidence type="ECO:0008006" key="6">
    <source>
        <dbReference type="Google" id="ProtNLM"/>
    </source>
</evidence>
<proteinExistence type="predicted"/>
<evidence type="ECO:0000256" key="3">
    <source>
        <dbReference type="ARBA" id="ARBA00022737"/>
    </source>
</evidence>
<dbReference type="GO" id="GO:0005092">
    <property type="term" value="F:GDP-dissociation inhibitor activity"/>
    <property type="evidence" value="ECO:0007669"/>
    <property type="project" value="TreeGrafter"/>
</dbReference>
<dbReference type="PANTHER" id="PTHR45954:SF1">
    <property type="entry name" value="LD33695P"/>
    <property type="match status" value="1"/>
</dbReference>
<name>A0A563VN75_9CYAN</name>
<reference evidence="4 5" key="1">
    <citation type="submission" date="2019-01" db="EMBL/GenBank/DDBJ databases">
        <authorList>
            <person name="Brito A."/>
        </authorList>
    </citation>
    <scope>NUCLEOTIDE SEQUENCE [LARGE SCALE GENOMIC DNA]</scope>
    <source>
        <strain evidence="4">1</strain>
    </source>
</reference>
<keyword evidence="5" id="KW-1185">Reference proteome</keyword>
<evidence type="ECO:0000313" key="5">
    <source>
        <dbReference type="Proteomes" id="UP000320055"/>
    </source>
</evidence>
<evidence type="ECO:0000313" key="4">
    <source>
        <dbReference type="EMBL" id="VEP12817.1"/>
    </source>
</evidence>
<dbReference type="GO" id="GO:0001965">
    <property type="term" value="F:G-protein alpha-subunit binding"/>
    <property type="evidence" value="ECO:0007669"/>
    <property type="project" value="TreeGrafter"/>
</dbReference>
<dbReference type="InterPro" id="IPR052386">
    <property type="entry name" value="GPSM"/>
</dbReference>
<dbReference type="Proteomes" id="UP000320055">
    <property type="component" value="Unassembled WGS sequence"/>
</dbReference>
<protein>
    <recommendedName>
        <fullName evidence="6">Tetratricopeptide repeat protein</fullName>
    </recommendedName>
</protein>
<dbReference type="PANTHER" id="PTHR45954">
    <property type="entry name" value="LD33695P"/>
    <property type="match status" value="1"/>
</dbReference>
<dbReference type="RefSeq" id="WP_144870927.1">
    <property type="nucleotide sequence ID" value="NZ_LR213918.1"/>
</dbReference>